<protein>
    <submittedName>
        <fullName evidence="1">Uncharacterized protein</fullName>
    </submittedName>
</protein>
<evidence type="ECO:0000313" key="1">
    <source>
        <dbReference type="EMBL" id="AAW53559.1"/>
    </source>
</evidence>
<proteinExistence type="predicted"/>
<dbReference type="EMBL" id="CP000029">
    <property type="protein sequence ID" value="AAW53559.1"/>
    <property type="molecule type" value="Genomic_DNA"/>
</dbReference>
<sequence>MNLPNIENFTEKFNRQSKLGFGNGLKQRRI</sequence>
<dbReference type="KEGG" id="ser:SERP0117"/>
<keyword evidence="2" id="KW-1185">Reference proteome</keyword>
<dbReference type="Proteomes" id="UP000000531">
    <property type="component" value="Chromosome"/>
</dbReference>
<evidence type="ECO:0000313" key="2">
    <source>
        <dbReference type="Proteomes" id="UP000000531"/>
    </source>
</evidence>
<name>Q5HRS6_STAEQ</name>
<dbReference type="AlphaFoldDB" id="Q5HRS6"/>
<reference evidence="1 2" key="1">
    <citation type="journal article" date="2005" name="J. Bacteriol.">
        <title>Insights on evolution of virulence and resistance from the complete genome analysis of an early methicillin-resistant Staphylococcus aureus strain and a biofilm-producing methicillin-resistant Staphylococcus epidermidis strain.</title>
        <authorList>
            <person name="Gill S.R."/>
            <person name="Fouts D.E."/>
            <person name="Archer G.L."/>
            <person name="Mongodin E.F."/>
            <person name="Deboy R.T."/>
            <person name="Ravel J."/>
            <person name="Paulsen I.T."/>
            <person name="Kolonay J.F."/>
            <person name="Brinkac L."/>
            <person name="Beanan M."/>
            <person name="Dodson R.J."/>
            <person name="Daugherty S.C."/>
            <person name="Madupu R."/>
            <person name="Angiuoli S.V."/>
            <person name="Durkin A.S."/>
            <person name="Haft D.H."/>
            <person name="Vamathevan J."/>
            <person name="Khouri H."/>
            <person name="Utterback T."/>
            <person name="Lee C."/>
            <person name="Dimitrov G."/>
            <person name="Jiang L."/>
            <person name="Qin H."/>
            <person name="Weidman J."/>
            <person name="Tran K."/>
            <person name="Kang K."/>
            <person name="Hance I.R."/>
            <person name="Nelson K.E."/>
            <person name="Fraser C.M."/>
        </authorList>
    </citation>
    <scope>NUCLEOTIDE SEQUENCE [LARGE SCALE GENOMIC DNA]</scope>
    <source>
        <strain evidence="2">ATCC 35984 / RP62A</strain>
    </source>
</reference>
<dbReference type="HOGENOM" id="CLU_3405601_0_0_9"/>
<accession>Q5HRS6</accession>
<organism evidence="1 2">
    <name type="scientific">Staphylococcus epidermidis (strain ATCC 35984 / DSM 28319 / BCRC 17069 / CCUG 31568 / BM 3577 / RP62A)</name>
    <dbReference type="NCBI Taxonomy" id="176279"/>
    <lineage>
        <taxon>Bacteria</taxon>
        <taxon>Bacillati</taxon>
        <taxon>Bacillota</taxon>
        <taxon>Bacilli</taxon>
        <taxon>Bacillales</taxon>
        <taxon>Staphylococcaceae</taxon>
        <taxon>Staphylococcus</taxon>
    </lineage>
</organism>
<dbReference type="STRING" id="176279.SERP0117"/>
<gene>
    <name evidence="1" type="ordered locus">SERP0117</name>
</gene>